<reference evidence="1" key="1">
    <citation type="submission" date="2007-08" db="EMBL/GenBank/DDBJ databases">
        <authorList>
            <person name="Frangeul L."/>
        </authorList>
    </citation>
    <scope>NUCLEOTIDE SEQUENCE</scope>
    <source>
        <strain evidence="1">PCC 7806</strain>
    </source>
</reference>
<accession>A8YM77</accession>
<protein>
    <submittedName>
        <fullName evidence="1">Uncharacterized protein</fullName>
    </submittedName>
</protein>
<gene>
    <name evidence="1" type="ORF">IPF_6977</name>
</gene>
<dbReference type="EMBL" id="AM778957">
    <property type="protein sequence ID" value="CAO91297.1"/>
    <property type="molecule type" value="Genomic_DNA"/>
</dbReference>
<sequence length="22" mass="2473">MNYCKLIICYSGGLTNFFGKIS</sequence>
<evidence type="ECO:0000313" key="1">
    <source>
        <dbReference type="EMBL" id="CAO91297.1"/>
    </source>
</evidence>
<dbReference type="AlphaFoldDB" id="A8YM77"/>
<name>A8YM77_MICA7</name>
<organism evidence="1">
    <name type="scientific">Microcystis aeruginosa (strain PCC 7806)</name>
    <dbReference type="NCBI Taxonomy" id="267872"/>
    <lineage>
        <taxon>Bacteria</taxon>
        <taxon>Bacillati</taxon>
        <taxon>Cyanobacteriota</taxon>
        <taxon>Cyanophyceae</taxon>
        <taxon>Oscillatoriophycideae</taxon>
        <taxon>Chroococcales</taxon>
        <taxon>Microcystaceae</taxon>
        <taxon>Microcystis</taxon>
    </lineage>
</organism>
<proteinExistence type="predicted"/>